<name>A0ABN4CDD5_9CORY</name>
<protein>
    <recommendedName>
        <fullName evidence="3">Molecular chaperone GrpE</fullName>
    </recommendedName>
</protein>
<evidence type="ECO:0008006" key="3">
    <source>
        <dbReference type="Google" id="ProtNLM"/>
    </source>
</evidence>
<dbReference type="Proteomes" id="UP000019226">
    <property type="component" value="Chromosome"/>
</dbReference>
<reference evidence="2" key="1">
    <citation type="submission" date="2013-02" db="EMBL/GenBank/DDBJ databases">
        <title>The complete genome sequence of Corynebacterium casei LMG S-19264 (=DSM 44701).</title>
        <authorList>
            <person name="Ruckert C."/>
            <person name="Albersmeier A."/>
            <person name="Kalinowski J."/>
        </authorList>
    </citation>
    <scope>NUCLEOTIDE SEQUENCE [LARGE SCALE GENOMIC DNA]</scope>
    <source>
        <strain evidence="2">LMG S-19264</strain>
    </source>
</reference>
<dbReference type="RefSeq" id="WP_006823409.1">
    <property type="nucleotide sequence ID" value="NZ_CP004350.1"/>
</dbReference>
<evidence type="ECO:0000313" key="2">
    <source>
        <dbReference type="Proteomes" id="UP000019226"/>
    </source>
</evidence>
<proteinExistence type="predicted"/>
<keyword evidence="2" id="KW-1185">Reference proteome</keyword>
<organism evidence="1 2">
    <name type="scientific">Corynebacterium casei LMG S-19264</name>
    <dbReference type="NCBI Taxonomy" id="1285583"/>
    <lineage>
        <taxon>Bacteria</taxon>
        <taxon>Bacillati</taxon>
        <taxon>Actinomycetota</taxon>
        <taxon>Actinomycetes</taxon>
        <taxon>Mycobacteriales</taxon>
        <taxon>Corynebacteriaceae</taxon>
        <taxon>Corynebacterium</taxon>
    </lineage>
</organism>
<sequence length="104" mass="11656">MMSQELFERPEKQYQKYSITAFPEQSKIIGDPAVFETAEPSEEQEAAMESILDSHPEAALTFDETTGLWIVGEEDNLEAMFADRDVFVDALESDDGSARVTESD</sequence>
<evidence type="ECO:0000313" key="1">
    <source>
        <dbReference type="EMBL" id="AHI20326.1"/>
    </source>
</evidence>
<gene>
    <name evidence="1" type="ORF">CCASEI_08815</name>
</gene>
<dbReference type="GeneID" id="82877898"/>
<dbReference type="EMBL" id="CP004350">
    <property type="protein sequence ID" value="AHI20326.1"/>
    <property type="molecule type" value="Genomic_DNA"/>
</dbReference>
<accession>A0ABN4CDD5</accession>